<dbReference type="PANTHER" id="PTHR16146:SF46">
    <property type="entry name" value="INTELECTIN-1A-RELATED"/>
    <property type="match status" value="1"/>
</dbReference>
<dbReference type="PANTHER" id="PTHR16146">
    <property type="entry name" value="INTELECTIN"/>
    <property type="match status" value="1"/>
</dbReference>
<evidence type="ECO:0000256" key="5">
    <source>
        <dbReference type="SAM" id="SignalP"/>
    </source>
</evidence>
<evidence type="ECO:0000256" key="2">
    <source>
        <dbReference type="ARBA" id="ARBA00022734"/>
    </source>
</evidence>
<dbReference type="InterPro" id="IPR036056">
    <property type="entry name" value="Fibrinogen-like_C"/>
</dbReference>
<evidence type="ECO:0000256" key="3">
    <source>
        <dbReference type="ARBA" id="ARBA00022837"/>
    </source>
</evidence>
<dbReference type="Proteomes" id="UP000001593">
    <property type="component" value="Unassembled WGS sequence"/>
</dbReference>
<keyword evidence="3" id="KW-0106">Calcium</keyword>
<sequence length="361" mass="40531">MLPHIMVHFFFVILVKAENGDERKDAMFYTKQGYMIVESIFKKAQVGDTFECMSNCLAEEKCVSANFQNQGYPKHLCALSSSSGGVLKTDGFTILQRSFDKRLSSTGFATARQTRICRIQLSQRPNAALAAKMTSRVCRTPCGMVTEEISSCKDIYTKTSRRKNMVYTFTFDSKTTDAYCHMSGACASGGWTLVMKTDGNKDTFRYDSTLWTNKDEFNPEAGKTGLDKNETKLSFYWSHSFQEVCLGLRVGEDLRWLNLKYSRSSLYDVISMTSRTPTTAGRDAWLRLMANSSFQDNCNLEGFNNRRVRIGIRGNNENECASPDSYIGIGYSDAVYTGNFCGNSCNNGVKNTAAFGYIMIK</sequence>
<keyword evidence="4" id="KW-1015">Disulfide bond</keyword>
<keyword evidence="5" id="KW-0732">Signal</keyword>
<dbReference type="PhylomeDB" id="A7SHY9"/>
<gene>
    <name evidence="7" type="ORF">NEMVEDRAFT_v1g245398</name>
</gene>
<keyword evidence="1" id="KW-0479">Metal-binding</keyword>
<name>A7SHY9_NEMVE</name>
<dbReference type="GO" id="GO:0046872">
    <property type="term" value="F:metal ion binding"/>
    <property type="evidence" value="ECO:0007669"/>
    <property type="project" value="UniProtKB-KW"/>
</dbReference>
<dbReference type="InterPro" id="IPR014716">
    <property type="entry name" value="Fibrinogen_a/b/g_C_1"/>
</dbReference>
<feature type="signal peptide" evidence="5">
    <location>
        <begin position="1"/>
        <end position="17"/>
    </location>
</feature>
<feature type="chain" id="PRO_5002714404" description="Apple domain-containing protein" evidence="5">
    <location>
        <begin position="18"/>
        <end position="361"/>
    </location>
</feature>
<evidence type="ECO:0000313" key="7">
    <source>
        <dbReference type="EMBL" id="EDO36634.1"/>
    </source>
</evidence>
<reference evidence="7 8" key="1">
    <citation type="journal article" date="2007" name="Science">
        <title>Sea anemone genome reveals ancestral eumetazoan gene repertoire and genomic organization.</title>
        <authorList>
            <person name="Putnam N.H."/>
            <person name="Srivastava M."/>
            <person name="Hellsten U."/>
            <person name="Dirks B."/>
            <person name="Chapman J."/>
            <person name="Salamov A."/>
            <person name="Terry A."/>
            <person name="Shapiro H."/>
            <person name="Lindquist E."/>
            <person name="Kapitonov V.V."/>
            <person name="Jurka J."/>
            <person name="Genikhovich G."/>
            <person name="Grigoriev I.V."/>
            <person name="Lucas S.M."/>
            <person name="Steele R.E."/>
            <person name="Finnerty J.R."/>
            <person name="Technau U."/>
            <person name="Martindale M.Q."/>
            <person name="Rokhsar D.S."/>
        </authorList>
    </citation>
    <scope>NUCLEOTIDE SEQUENCE [LARGE SCALE GENOMIC DNA]</scope>
    <source>
        <strain evidence="8">CH2 X CH6</strain>
    </source>
</reference>
<dbReference type="SUPFAM" id="SSF56496">
    <property type="entry name" value="Fibrinogen C-terminal domain-like"/>
    <property type="match status" value="1"/>
</dbReference>
<dbReference type="Gene3D" id="3.90.215.10">
    <property type="entry name" value="Gamma Fibrinogen, chain A, domain 1"/>
    <property type="match status" value="1"/>
</dbReference>
<dbReference type="InterPro" id="IPR003609">
    <property type="entry name" value="Pan_app"/>
</dbReference>
<evidence type="ECO:0000313" key="8">
    <source>
        <dbReference type="Proteomes" id="UP000001593"/>
    </source>
</evidence>
<dbReference type="GO" id="GO:0005615">
    <property type="term" value="C:extracellular space"/>
    <property type="evidence" value="ECO:0000318"/>
    <property type="project" value="GO_Central"/>
</dbReference>
<feature type="domain" description="Apple" evidence="6">
    <location>
        <begin position="31"/>
        <end position="86"/>
    </location>
</feature>
<dbReference type="Pfam" id="PF00024">
    <property type="entry name" value="PAN_1"/>
    <property type="match status" value="1"/>
</dbReference>
<dbReference type="AlphaFoldDB" id="A7SHY9"/>
<keyword evidence="8" id="KW-1185">Reference proteome</keyword>
<dbReference type="GO" id="GO:0070492">
    <property type="term" value="F:oligosaccharide binding"/>
    <property type="evidence" value="ECO:0000318"/>
    <property type="project" value="GO_Central"/>
</dbReference>
<proteinExistence type="predicted"/>
<organism evidence="7 8">
    <name type="scientific">Nematostella vectensis</name>
    <name type="common">Starlet sea anemone</name>
    <dbReference type="NCBI Taxonomy" id="45351"/>
    <lineage>
        <taxon>Eukaryota</taxon>
        <taxon>Metazoa</taxon>
        <taxon>Cnidaria</taxon>
        <taxon>Anthozoa</taxon>
        <taxon>Hexacorallia</taxon>
        <taxon>Actiniaria</taxon>
        <taxon>Edwardsiidae</taxon>
        <taxon>Nematostella</taxon>
    </lineage>
</organism>
<dbReference type="InParanoid" id="A7SHY9"/>
<keyword evidence="2" id="KW-0430">Lectin</keyword>
<dbReference type="EMBL" id="DS469664">
    <property type="protein sequence ID" value="EDO36634.1"/>
    <property type="molecule type" value="Genomic_DNA"/>
</dbReference>
<accession>A7SHY9</accession>
<evidence type="ECO:0000256" key="4">
    <source>
        <dbReference type="ARBA" id="ARBA00023157"/>
    </source>
</evidence>
<dbReference type="HOGENOM" id="CLU_048804_0_0_1"/>
<evidence type="ECO:0000259" key="6">
    <source>
        <dbReference type="Pfam" id="PF00024"/>
    </source>
</evidence>
<evidence type="ECO:0000256" key="1">
    <source>
        <dbReference type="ARBA" id="ARBA00022723"/>
    </source>
</evidence>
<protein>
    <recommendedName>
        <fullName evidence="6">Apple domain-containing protein</fullName>
    </recommendedName>
</protein>